<protein>
    <submittedName>
        <fullName evidence="6">ZIP family metal transporter</fullName>
    </submittedName>
</protein>
<keyword evidence="7" id="KW-1185">Reference proteome</keyword>
<organism evidence="6 7">
    <name type="scientific">Clostridium ganghwense</name>
    <dbReference type="NCBI Taxonomy" id="312089"/>
    <lineage>
        <taxon>Bacteria</taxon>
        <taxon>Bacillati</taxon>
        <taxon>Bacillota</taxon>
        <taxon>Clostridia</taxon>
        <taxon>Eubacteriales</taxon>
        <taxon>Clostridiaceae</taxon>
        <taxon>Clostridium</taxon>
    </lineage>
</organism>
<evidence type="ECO:0000256" key="1">
    <source>
        <dbReference type="ARBA" id="ARBA00004141"/>
    </source>
</evidence>
<feature type="transmembrane region" description="Helical" evidence="5">
    <location>
        <begin position="163"/>
        <end position="185"/>
    </location>
</feature>
<feature type="transmembrane region" description="Helical" evidence="5">
    <location>
        <begin position="67"/>
        <end position="89"/>
    </location>
</feature>
<keyword evidence="4 5" id="KW-0472">Membrane</keyword>
<proteinExistence type="predicted"/>
<dbReference type="Proteomes" id="UP001079657">
    <property type="component" value="Unassembled WGS sequence"/>
</dbReference>
<dbReference type="EMBL" id="JAPQES010000001">
    <property type="protein sequence ID" value="MCY6369831.1"/>
    <property type="molecule type" value="Genomic_DNA"/>
</dbReference>
<comment type="caution">
    <text evidence="6">The sequence shown here is derived from an EMBL/GenBank/DDBJ whole genome shotgun (WGS) entry which is preliminary data.</text>
</comment>
<evidence type="ECO:0000313" key="7">
    <source>
        <dbReference type="Proteomes" id="UP001079657"/>
    </source>
</evidence>
<accession>A0ABT4CLA9</accession>
<evidence type="ECO:0000256" key="2">
    <source>
        <dbReference type="ARBA" id="ARBA00022692"/>
    </source>
</evidence>
<evidence type="ECO:0000256" key="5">
    <source>
        <dbReference type="SAM" id="Phobius"/>
    </source>
</evidence>
<sequence>MLNEFIVIVTLASLFSLTGTMIGASVGIIIKNPSKKLIGNINAFAAGLMLSIVMFDLIPEAVTNINFLSSILLSFIGVLIIVIIDIISGNKEMFNTSHGKVAFMAAVGLMIHNFPEGIIMGAGFLASGSLGIKMSLLIAIHDIPEGIAVSAPLMAAKIRSYKIMIYAFITALPTVIGGWIGAYIGNISSNLLGACLSITSGIMLYVIFGEMLPEALELWKGRSITFNIFFGIILGLVITNLL</sequence>
<dbReference type="Pfam" id="PF02535">
    <property type="entry name" value="Zip"/>
    <property type="match status" value="1"/>
</dbReference>
<feature type="transmembrane region" description="Helical" evidence="5">
    <location>
        <begin position="191"/>
        <end position="212"/>
    </location>
</feature>
<dbReference type="InterPro" id="IPR003689">
    <property type="entry name" value="ZIP"/>
</dbReference>
<gene>
    <name evidence="6" type="ORF">OXH55_04235</name>
</gene>
<dbReference type="PANTHER" id="PTHR16950:SF16">
    <property type="entry name" value="ZINC TRANSPORTER ZIP13"/>
    <property type="match status" value="1"/>
</dbReference>
<feature type="transmembrane region" description="Helical" evidence="5">
    <location>
        <begin position="101"/>
        <end position="124"/>
    </location>
</feature>
<evidence type="ECO:0000256" key="4">
    <source>
        <dbReference type="ARBA" id="ARBA00023136"/>
    </source>
</evidence>
<feature type="transmembrane region" description="Helical" evidence="5">
    <location>
        <begin position="37"/>
        <end position="55"/>
    </location>
</feature>
<reference evidence="6" key="1">
    <citation type="submission" date="2022-12" db="EMBL/GenBank/DDBJ databases">
        <authorList>
            <person name="Wang J."/>
        </authorList>
    </citation>
    <scope>NUCLEOTIDE SEQUENCE</scope>
    <source>
        <strain evidence="6">HY-42-06</strain>
    </source>
</reference>
<keyword evidence="3 5" id="KW-1133">Transmembrane helix</keyword>
<keyword evidence="2 5" id="KW-0812">Transmembrane</keyword>
<dbReference type="PANTHER" id="PTHR16950">
    <property type="entry name" value="ZINC TRANSPORTER SLC39A7 HISTIDINE-RICH MEMBRANE PROTEIN KE4"/>
    <property type="match status" value="1"/>
</dbReference>
<feature type="transmembrane region" description="Helical" evidence="5">
    <location>
        <begin position="6"/>
        <end position="30"/>
    </location>
</feature>
<comment type="subcellular location">
    <subcellularLocation>
        <location evidence="1">Membrane</location>
        <topology evidence="1">Multi-pass membrane protein</topology>
    </subcellularLocation>
</comment>
<name>A0ABT4CLA9_9CLOT</name>
<evidence type="ECO:0000313" key="6">
    <source>
        <dbReference type="EMBL" id="MCY6369831.1"/>
    </source>
</evidence>
<evidence type="ECO:0000256" key="3">
    <source>
        <dbReference type="ARBA" id="ARBA00022989"/>
    </source>
</evidence>
<feature type="transmembrane region" description="Helical" evidence="5">
    <location>
        <begin position="224"/>
        <end position="241"/>
    </location>
</feature>